<dbReference type="SUPFAM" id="SSF51735">
    <property type="entry name" value="NAD(P)-binding Rossmann-fold domains"/>
    <property type="match status" value="1"/>
</dbReference>
<gene>
    <name evidence="2" type="ORF">KCV87_10375</name>
</gene>
<dbReference type="GO" id="GO:0016491">
    <property type="term" value="F:oxidoreductase activity"/>
    <property type="evidence" value="ECO:0007669"/>
    <property type="project" value="UniProtKB-KW"/>
</dbReference>
<sequence>MTDRSRLTVLITGAGSGIGLRAARLLAERGHRVLALCRDRRRGEDALSPINRTAHRDPLRRLGRRGPAHPTRACYHSKLAQVMFSRELASRTAGLVDVTCVRVPAVRLDDDRAR</sequence>
<protein>
    <submittedName>
        <fullName evidence="2">SDR family NAD(P)-dependent oxidoreductase</fullName>
    </submittedName>
</protein>
<dbReference type="Gene3D" id="3.40.50.720">
    <property type="entry name" value="NAD(P)-binding Rossmann-like Domain"/>
    <property type="match status" value="1"/>
</dbReference>
<dbReference type="Pfam" id="PF00106">
    <property type="entry name" value="adh_short"/>
    <property type="match status" value="1"/>
</dbReference>
<dbReference type="InterPro" id="IPR002347">
    <property type="entry name" value="SDR_fam"/>
</dbReference>
<dbReference type="AlphaFoldDB" id="A0AA45LBV4"/>
<evidence type="ECO:0000313" key="3">
    <source>
        <dbReference type="Proteomes" id="UP000677152"/>
    </source>
</evidence>
<dbReference type="PANTHER" id="PTHR43157:SF31">
    <property type="entry name" value="PHOSPHATIDYLINOSITOL-GLYCAN BIOSYNTHESIS CLASS F PROTEIN"/>
    <property type="match status" value="1"/>
</dbReference>
<evidence type="ECO:0000313" key="2">
    <source>
        <dbReference type="EMBL" id="QUF06418.1"/>
    </source>
</evidence>
<reference evidence="2" key="1">
    <citation type="submission" date="2021-04" db="EMBL/GenBank/DDBJ databases">
        <title>Genomic sequence of Actinosynnema pretiosum subsp. pretiosum ATCC 31280 (C-14919).</title>
        <authorList>
            <person name="Bai L."/>
            <person name="Wang X."/>
            <person name="Xiao Y."/>
        </authorList>
    </citation>
    <scope>NUCLEOTIDE SEQUENCE</scope>
    <source>
        <strain evidence="2">ATCC 31280</strain>
    </source>
</reference>
<accession>A0AA45LBV4</accession>
<dbReference type="Proteomes" id="UP000677152">
    <property type="component" value="Chromosome"/>
</dbReference>
<organism evidence="2 3">
    <name type="scientific">Actinosynnema pretiosum subsp. pretiosum</name>
    <dbReference type="NCBI Taxonomy" id="103721"/>
    <lineage>
        <taxon>Bacteria</taxon>
        <taxon>Bacillati</taxon>
        <taxon>Actinomycetota</taxon>
        <taxon>Actinomycetes</taxon>
        <taxon>Pseudonocardiales</taxon>
        <taxon>Pseudonocardiaceae</taxon>
        <taxon>Actinosynnema</taxon>
    </lineage>
</organism>
<keyword evidence="1" id="KW-0560">Oxidoreductase</keyword>
<dbReference type="InterPro" id="IPR036291">
    <property type="entry name" value="NAD(P)-bd_dom_sf"/>
</dbReference>
<evidence type="ECO:0000256" key="1">
    <source>
        <dbReference type="ARBA" id="ARBA00023002"/>
    </source>
</evidence>
<dbReference type="EMBL" id="CP073249">
    <property type="protein sequence ID" value="QUF06418.1"/>
    <property type="molecule type" value="Genomic_DNA"/>
</dbReference>
<dbReference type="PANTHER" id="PTHR43157">
    <property type="entry name" value="PHOSPHATIDYLINOSITOL-GLYCAN BIOSYNTHESIS CLASS F PROTEIN-RELATED"/>
    <property type="match status" value="1"/>
</dbReference>
<name>A0AA45LBV4_9PSEU</name>
<proteinExistence type="predicted"/>